<comment type="caution">
    <text evidence="1">The sequence shown here is derived from an EMBL/GenBank/DDBJ whole genome shotgun (WGS) entry which is preliminary data.</text>
</comment>
<evidence type="ECO:0000313" key="1">
    <source>
        <dbReference type="EMBL" id="KJV64956.1"/>
    </source>
</evidence>
<dbReference type="EMBL" id="LANV01000001">
    <property type="protein sequence ID" value="KJV64956.1"/>
    <property type="molecule type" value="Genomic_DNA"/>
</dbReference>
<gene>
    <name evidence="1" type="ORF">APHMUC_1197</name>
</gene>
<organism evidence="1 2">
    <name type="scientific">Anaplasma phagocytophilum str. ApMUC09</name>
    <dbReference type="NCBI Taxonomy" id="1359152"/>
    <lineage>
        <taxon>Bacteria</taxon>
        <taxon>Pseudomonadati</taxon>
        <taxon>Pseudomonadota</taxon>
        <taxon>Alphaproteobacteria</taxon>
        <taxon>Rickettsiales</taxon>
        <taxon>Anaplasmataceae</taxon>
        <taxon>Anaplasma</taxon>
        <taxon>phagocytophilum group</taxon>
    </lineage>
</organism>
<sequence length="47" mass="5630">MKKHKSINYVHMRYLQHHKWKRLNKIAGSLALCMAMLDKWKGNSVAY</sequence>
<dbReference type="PATRIC" id="fig|1359152.3.peg.1256"/>
<reference evidence="1 2" key="1">
    <citation type="submission" date="2015-02" db="EMBL/GenBank/DDBJ databases">
        <title>Genome Sequencing of Rickettsiales.</title>
        <authorList>
            <person name="Daugherty S.C."/>
            <person name="Su Q."/>
            <person name="Abolude K."/>
            <person name="Beier-Sexton M."/>
            <person name="Carlyon J.A."/>
            <person name="Carter R."/>
            <person name="Day N.P."/>
            <person name="Dumler S.J."/>
            <person name="Dyachenko V."/>
            <person name="Godinez A."/>
            <person name="Kurtti T.J."/>
            <person name="Lichay M."/>
            <person name="Mullins K.E."/>
            <person name="Ott S."/>
            <person name="Pappas-Brown V."/>
            <person name="Paris D.H."/>
            <person name="Patel P."/>
            <person name="Richards A.L."/>
            <person name="Sadzewicz L."/>
            <person name="Sears K."/>
            <person name="Seidman D."/>
            <person name="Sengamalay N."/>
            <person name="Stenos J."/>
            <person name="Tallon L.J."/>
            <person name="Vincent G."/>
            <person name="Fraser C.M."/>
            <person name="Munderloh U."/>
            <person name="Dunning-Hotopp J.C."/>
        </authorList>
    </citation>
    <scope>NUCLEOTIDE SEQUENCE [LARGE SCALE GENOMIC DNA]</scope>
    <source>
        <strain evidence="1 2">ApMUC09</strain>
    </source>
</reference>
<dbReference type="Proteomes" id="UP000033441">
    <property type="component" value="Unassembled WGS sequence"/>
</dbReference>
<proteinExistence type="predicted"/>
<protein>
    <submittedName>
        <fullName evidence="1">Uncharacterized protein</fullName>
    </submittedName>
</protein>
<accession>A0A0F3NB51</accession>
<dbReference type="AlphaFoldDB" id="A0A0F3NB51"/>
<name>A0A0F3NB51_ANAPH</name>
<evidence type="ECO:0000313" key="2">
    <source>
        <dbReference type="Proteomes" id="UP000033441"/>
    </source>
</evidence>